<keyword evidence="11" id="KW-1185">Reference proteome</keyword>
<dbReference type="Proteomes" id="UP001529235">
    <property type="component" value="Unassembled WGS sequence"/>
</dbReference>
<evidence type="ECO:0000256" key="3">
    <source>
        <dbReference type="ARBA" id="ARBA00022448"/>
    </source>
</evidence>
<feature type="transmembrane region" description="Helical" evidence="9">
    <location>
        <begin position="279"/>
        <end position="298"/>
    </location>
</feature>
<dbReference type="GO" id="GO:0030001">
    <property type="term" value="P:metal ion transport"/>
    <property type="evidence" value="ECO:0007669"/>
    <property type="project" value="UniProtKB-ARBA"/>
</dbReference>
<keyword evidence="7" id="KW-0406">Ion transport</keyword>
<dbReference type="EMBL" id="JASNVW010000002">
    <property type="protein sequence ID" value="MDK6028706.1"/>
    <property type="molecule type" value="Genomic_DNA"/>
</dbReference>
<name>A0ABD4Z5X4_9CREN</name>
<evidence type="ECO:0000256" key="1">
    <source>
        <dbReference type="ARBA" id="ARBA00004651"/>
    </source>
</evidence>
<dbReference type="InterPro" id="IPR003445">
    <property type="entry name" value="Cat_transpt"/>
</dbReference>
<gene>
    <name evidence="10" type="ORF">QPL79_04965</name>
</gene>
<feature type="transmembrane region" description="Helical" evidence="9">
    <location>
        <begin position="142"/>
        <end position="163"/>
    </location>
</feature>
<protein>
    <submittedName>
        <fullName evidence="10">Potassium transporter TrkG</fullName>
    </submittedName>
</protein>
<dbReference type="Pfam" id="PF02386">
    <property type="entry name" value="TrkH"/>
    <property type="match status" value="1"/>
</dbReference>
<reference evidence="10 11" key="1">
    <citation type="submission" date="2023-05" db="EMBL/GenBank/DDBJ databases">
        <title>A new hyperthermophilic archaea 'Ignisphaera cupida' sp. nov. and description of the family 'Ignisphaeraceae' fam. nov.</title>
        <authorList>
            <person name="Podosokorskaya O.A."/>
            <person name="Elcheninov A.G."/>
            <person name="Klukina A."/>
            <person name="Merkel A.Y."/>
        </authorList>
    </citation>
    <scope>NUCLEOTIDE SEQUENCE [LARGE SCALE GENOMIC DNA]</scope>
    <source>
        <strain evidence="10 11">4213-co</strain>
    </source>
</reference>
<feature type="transmembrane region" description="Helical" evidence="9">
    <location>
        <begin position="47"/>
        <end position="66"/>
    </location>
</feature>
<keyword evidence="5 9" id="KW-0812">Transmembrane</keyword>
<keyword evidence="4" id="KW-1003">Cell membrane</keyword>
<keyword evidence="8 9" id="KW-0472">Membrane</keyword>
<evidence type="ECO:0000256" key="4">
    <source>
        <dbReference type="ARBA" id="ARBA00022475"/>
    </source>
</evidence>
<evidence type="ECO:0000256" key="9">
    <source>
        <dbReference type="SAM" id="Phobius"/>
    </source>
</evidence>
<feature type="transmembrane region" description="Helical" evidence="9">
    <location>
        <begin position="334"/>
        <end position="353"/>
    </location>
</feature>
<dbReference type="AlphaFoldDB" id="A0ABD4Z5X4"/>
<feature type="transmembrane region" description="Helical" evidence="9">
    <location>
        <begin position="12"/>
        <end position="35"/>
    </location>
</feature>
<dbReference type="RefSeq" id="WP_285273681.1">
    <property type="nucleotide sequence ID" value="NZ_JASNVW010000002.1"/>
</dbReference>
<evidence type="ECO:0000313" key="10">
    <source>
        <dbReference type="EMBL" id="MDK6028706.1"/>
    </source>
</evidence>
<evidence type="ECO:0000256" key="6">
    <source>
        <dbReference type="ARBA" id="ARBA00022989"/>
    </source>
</evidence>
<evidence type="ECO:0000256" key="8">
    <source>
        <dbReference type="ARBA" id="ARBA00023136"/>
    </source>
</evidence>
<organism evidence="10 11">
    <name type="scientific">Ignisphaera cupida</name>
    <dbReference type="NCBI Taxonomy" id="3050454"/>
    <lineage>
        <taxon>Archaea</taxon>
        <taxon>Thermoproteota</taxon>
        <taxon>Thermoprotei</taxon>
        <taxon>Desulfurococcales</taxon>
        <taxon>Desulfurococcaceae</taxon>
        <taxon>Ignisphaera</taxon>
    </lineage>
</organism>
<evidence type="ECO:0000313" key="11">
    <source>
        <dbReference type="Proteomes" id="UP001529235"/>
    </source>
</evidence>
<evidence type="ECO:0000256" key="5">
    <source>
        <dbReference type="ARBA" id="ARBA00022692"/>
    </source>
</evidence>
<sequence>MRRFFAIVSTVSQINLALMVVALINGLAFLIYYVVAGDVKGYATTINYLKATIVLAMLWSVLTYALREYIIESPIDAMIVTAFVWLTVPFSSSVIYNIAIGMNSLDSFFESISGFSGTGLTVIANLESIPYVVLTWRAITQWLGELGTVVVAGIVLPFLHASLLKVYSIERGPKFASTIRRSVVGLFTMYLAYTLLGSFLLVVSGMSFIDALTHSMTAIATGGMSTKTENIGYWYFRRNSMILVTTSIVMIIGALNFRDLKMLSTGNLKGFAKSSEVRGFFAILLALIVTTVIASIVLNIGNDIAVLIYHVISGYTTTGFQVGDIKSYPTILKAILIISMAIGGATFSTAGGIKTRRAVIALKSILWDIERAVLPREYRVVKRIGEEVLDDEIVASTITYIIIYILFQILLSTSLYLCLVINNIKEFDYIDAMFEVTSALSCVGLSVNITSPTLPILAKVILIMAMYLGRLEFLPLYLLLGYYYRRKALL</sequence>
<dbReference type="PANTHER" id="PTHR32024:SF2">
    <property type="entry name" value="TRK SYSTEM POTASSIUM UPTAKE PROTEIN TRKG-RELATED"/>
    <property type="match status" value="1"/>
</dbReference>
<feature type="transmembrane region" description="Helical" evidence="9">
    <location>
        <begin position="240"/>
        <end position="258"/>
    </location>
</feature>
<feature type="transmembrane region" description="Helical" evidence="9">
    <location>
        <begin position="456"/>
        <end position="484"/>
    </location>
</feature>
<accession>A0ABD4Z5X4</accession>
<evidence type="ECO:0000256" key="7">
    <source>
        <dbReference type="ARBA" id="ARBA00023065"/>
    </source>
</evidence>
<comment type="similarity">
    <text evidence="2">Belongs to the TrkH potassium transport family.</text>
</comment>
<dbReference type="GO" id="GO:0005886">
    <property type="term" value="C:plasma membrane"/>
    <property type="evidence" value="ECO:0007669"/>
    <property type="project" value="UniProtKB-SubCell"/>
</dbReference>
<comment type="subcellular location">
    <subcellularLocation>
        <location evidence="1">Cell membrane</location>
        <topology evidence="1">Multi-pass membrane protein</topology>
    </subcellularLocation>
</comment>
<dbReference type="PANTHER" id="PTHR32024">
    <property type="entry name" value="TRK SYSTEM POTASSIUM UPTAKE PROTEIN TRKG-RELATED"/>
    <property type="match status" value="1"/>
</dbReference>
<feature type="transmembrane region" description="Helical" evidence="9">
    <location>
        <begin position="398"/>
        <end position="420"/>
    </location>
</feature>
<feature type="transmembrane region" description="Helical" evidence="9">
    <location>
        <begin position="183"/>
        <end position="209"/>
    </location>
</feature>
<keyword evidence="6 9" id="KW-1133">Transmembrane helix</keyword>
<keyword evidence="3" id="KW-0813">Transport</keyword>
<comment type="caution">
    <text evidence="10">The sequence shown here is derived from an EMBL/GenBank/DDBJ whole genome shotgun (WGS) entry which is preliminary data.</text>
</comment>
<feature type="transmembrane region" description="Helical" evidence="9">
    <location>
        <begin position="78"/>
        <end position="99"/>
    </location>
</feature>
<evidence type="ECO:0000256" key="2">
    <source>
        <dbReference type="ARBA" id="ARBA00009137"/>
    </source>
</evidence>
<proteinExistence type="inferred from homology"/>